<feature type="transmembrane region" description="Helical" evidence="11">
    <location>
        <begin position="183"/>
        <end position="200"/>
    </location>
</feature>
<dbReference type="Pfam" id="PF00664">
    <property type="entry name" value="ABC_membrane"/>
    <property type="match status" value="1"/>
</dbReference>
<dbReference type="GO" id="GO:0015421">
    <property type="term" value="F:ABC-type oligopeptide transporter activity"/>
    <property type="evidence" value="ECO:0007669"/>
    <property type="project" value="TreeGrafter"/>
</dbReference>
<evidence type="ECO:0000256" key="7">
    <source>
        <dbReference type="ARBA" id="ARBA00022967"/>
    </source>
</evidence>
<evidence type="ECO:0000313" key="14">
    <source>
        <dbReference type="EMBL" id="TWO70013.1"/>
    </source>
</evidence>
<dbReference type="GO" id="GO:0034040">
    <property type="term" value="F:ATPase-coupled lipid transmembrane transporter activity"/>
    <property type="evidence" value="ECO:0007669"/>
    <property type="project" value="InterPro"/>
</dbReference>
<dbReference type="InterPro" id="IPR003439">
    <property type="entry name" value="ABC_transporter-like_ATP-bd"/>
</dbReference>
<accession>A0A562ZNA8</accession>
<evidence type="ECO:0000256" key="4">
    <source>
        <dbReference type="ARBA" id="ARBA00022692"/>
    </source>
</evidence>
<keyword evidence="2" id="KW-0813">Transport</keyword>
<dbReference type="SMART" id="SM00382">
    <property type="entry name" value="AAA"/>
    <property type="match status" value="1"/>
</dbReference>
<keyword evidence="6 14" id="KW-0067">ATP-binding</keyword>
<dbReference type="SUPFAM" id="SSF52540">
    <property type="entry name" value="P-loop containing nucleoside triphosphate hydrolases"/>
    <property type="match status" value="1"/>
</dbReference>
<dbReference type="PANTHER" id="PTHR43394:SF1">
    <property type="entry name" value="ATP-BINDING CASSETTE SUB-FAMILY B MEMBER 10, MITOCHONDRIAL"/>
    <property type="match status" value="1"/>
</dbReference>
<dbReference type="Gene3D" id="1.20.1560.10">
    <property type="entry name" value="ABC transporter type 1, transmembrane domain"/>
    <property type="match status" value="1"/>
</dbReference>
<dbReference type="InterPro" id="IPR011527">
    <property type="entry name" value="ABC1_TM_dom"/>
</dbReference>
<dbReference type="GO" id="GO:0016887">
    <property type="term" value="F:ATP hydrolysis activity"/>
    <property type="evidence" value="ECO:0007669"/>
    <property type="project" value="InterPro"/>
</dbReference>
<evidence type="ECO:0000256" key="3">
    <source>
        <dbReference type="ARBA" id="ARBA00022475"/>
    </source>
</evidence>
<reference evidence="14 15" key="1">
    <citation type="submission" date="2019-07" db="EMBL/GenBank/DDBJ databases">
        <title>Caenimonas sedimenti sp. nov., isolated from activated sludge.</title>
        <authorList>
            <person name="Xu J."/>
        </authorList>
    </citation>
    <scope>NUCLEOTIDE SEQUENCE [LARGE SCALE GENOMIC DNA]</scope>
    <source>
        <strain evidence="14 15">HX-9-20</strain>
    </source>
</reference>
<evidence type="ECO:0000256" key="6">
    <source>
        <dbReference type="ARBA" id="ARBA00022840"/>
    </source>
</evidence>
<feature type="domain" description="ABC transporter" evidence="12">
    <location>
        <begin position="359"/>
        <end position="593"/>
    </location>
</feature>
<dbReference type="Proteomes" id="UP000318199">
    <property type="component" value="Unassembled WGS sequence"/>
</dbReference>
<dbReference type="Gene3D" id="3.40.50.300">
    <property type="entry name" value="P-loop containing nucleotide triphosphate hydrolases"/>
    <property type="match status" value="1"/>
</dbReference>
<feature type="transmembrane region" description="Helical" evidence="11">
    <location>
        <begin position="263"/>
        <end position="289"/>
    </location>
</feature>
<dbReference type="InterPro" id="IPR036640">
    <property type="entry name" value="ABC1_TM_sf"/>
</dbReference>
<evidence type="ECO:0000256" key="10">
    <source>
        <dbReference type="ARBA" id="ARBA00023136"/>
    </source>
</evidence>
<dbReference type="GO" id="GO:0005886">
    <property type="term" value="C:plasma membrane"/>
    <property type="evidence" value="ECO:0007669"/>
    <property type="project" value="UniProtKB-SubCell"/>
</dbReference>
<keyword evidence="3" id="KW-1003">Cell membrane</keyword>
<dbReference type="PROSITE" id="PS50893">
    <property type="entry name" value="ABC_TRANSPORTER_2"/>
    <property type="match status" value="1"/>
</dbReference>
<name>A0A562ZNA8_9BURK</name>
<dbReference type="Pfam" id="PF00005">
    <property type="entry name" value="ABC_tran"/>
    <property type="match status" value="1"/>
</dbReference>
<evidence type="ECO:0000259" key="12">
    <source>
        <dbReference type="PROSITE" id="PS50893"/>
    </source>
</evidence>
<dbReference type="RefSeq" id="WP_145894208.1">
    <property type="nucleotide sequence ID" value="NZ_VOBQ01000013.1"/>
</dbReference>
<evidence type="ECO:0000256" key="2">
    <source>
        <dbReference type="ARBA" id="ARBA00022448"/>
    </source>
</evidence>
<keyword evidence="7" id="KW-1278">Translocase</keyword>
<evidence type="ECO:0000313" key="15">
    <source>
        <dbReference type="Proteomes" id="UP000318199"/>
    </source>
</evidence>
<dbReference type="SUPFAM" id="SSF90123">
    <property type="entry name" value="ABC transporter transmembrane region"/>
    <property type="match status" value="1"/>
</dbReference>
<comment type="caution">
    <text evidence="14">The sequence shown here is derived from an EMBL/GenBank/DDBJ whole genome shotgun (WGS) entry which is preliminary data.</text>
</comment>
<dbReference type="PROSITE" id="PS50929">
    <property type="entry name" value="ABC_TM1F"/>
    <property type="match status" value="1"/>
</dbReference>
<dbReference type="InterPro" id="IPR027417">
    <property type="entry name" value="P-loop_NTPase"/>
</dbReference>
<dbReference type="FunFam" id="3.40.50.300:FF:000221">
    <property type="entry name" value="Multidrug ABC transporter ATP-binding protein"/>
    <property type="match status" value="1"/>
</dbReference>
<dbReference type="AlphaFoldDB" id="A0A562ZNA8"/>
<organism evidence="14 15">
    <name type="scientific">Caenimonas sedimenti</name>
    <dbReference type="NCBI Taxonomy" id="2596921"/>
    <lineage>
        <taxon>Bacteria</taxon>
        <taxon>Pseudomonadati</taxon>
        <taxon>Pseudomonadota</taxon>
        <taxon>Betaproteobacteria</taxon>
        <taxon>Burkholderiales</taxon>
        <taxon>Comamonadaceae</taxon>
        <taxon>Caenimonas</taxon>
    </lineage>
</organism>
<evidence type="ECO:0000256" key="8">
    <source>
        <dbReference type="ARBA" id="ARBA00022989"/>
    </source>
</evidence>
<sequence length="601" mass="64430">MPAPPVVPETTLSAPAAAVPAGGADPSLIDRIRRVFPYIAHVRRIWLVVLAATVVGALTEPAVPALLKPLLDQGFRKDSFNPWLVPAALLGLFGLRGLAGFIADVALAKIANEGMFALRRALFGRLLDARMDLFARESASSLANSIVHEVQNGFSLLVNALTALVKDSLALVALLGYLIYLNWQLTLIVGLMAPAVAWLMRTASRRLYRLAKSSQAATIELSYAVEENVLANRVVRLHAAQPAQAERFGALSLTLRRLAMKSAVASALITPTMHMLAAAALSVVISIALWQSGDAMTVGAFAAFVAAMLMLIAPVKRLSEVTSPITRALAALERSFDLVEHMPAEAGGTYAPERATGRLELRNVTVRYPGANRSALQDLWLDVAPGEVIALVGPSGSGKTTLANLLPRFVEPNGGAVVLDGHELPDWDLHALRRQFAMVSQDVVMFNDTLAANVALGHQIDRAKVQRALEAANLGQLVEQLPQGIDSQVGHNAAALSGGQRQRLAIARALYKDAPVLILDEATSALDNESERMVQEALRRLMAGRTTLIIAHRLSTIEHADRVAVLDHGRLAELGTHAELLARGGLYARLRALHQTQGTLE</sequence>
<feature type="transmembrane region" description="Helical" evidence="11">
    <location>
        <begin position="45"/>
        <end position="67"/>
    </location>
</feature>
<dbReference type="InterPro" id="IPR039421">
    <property type="entry name" value="Type_1_exporter"/>
</dbReference>
<feature type="domain" description="ABC transmembrane type-1" evidence="13">
    <location>
        <begin position="47"/>
        <end position="327"/>
    </location>
</feature>
<evidence type="ECO:0000259" key="13">
    <source>
        <dbReference type="PROSITE" id="PS50929"/>
    </source>
</evidence>
<keyword evidence="10 11" id="KW-0472">Membrane</keyword>
<dbReference type="NCBIfam" id="TIGR02203">
    <property type="entry name" value="MsbA_lipidA"/>
    <property type="match status" value="1"/>
</dbReference>
<dbReference type="PROSITE" id="PS00211">
    <property type="entry name" value="ABC_TRANSPORTER_1"/>
    <property type="match status" value="1"/>
</dbReference>
<feature type="transmembrane region" description="Helical" evidence="11">
    <location>
        <begin position="87"/>
        <end position="110"/>
    </location>
</feature>
<evidence type="ECO:0000256" key="9">
    <source>
        <dbReference type="ARBA" id="ARBA00023055"/>
    </source>
</evidence>
<evidence type="ECO:0000256" key="5">
    <source>
        <dbReference type="ARBA" id="ARBA00022741"/>
    </source>
</evidence>
<dbReference type="InterPro" id="IPR017871">
    <property type="entry name" value="ABC_transporter-like_CS"/>
</dbReference>
<gene>
    <name evidence="14" type="primary">msbA</name>
    <name evidence="14" type="ORF">FN976_16855</name>
</gene>
<keyword evidence="15" id="KW-1185">Reference proteome</keyword>
<keyword evidence="8 11" id="KW-1133">Transmembrane helix</keyword>
<dbReference type="EMBL" id="VOBQ01000013">
    <property type="protein sequence ID" value="TWO70013.1"/>
    <property type="molecule type" value="Genomic_DNA"/>
</dbReference>
<evidence type="ECO:0000256" key="11">
    <source>
        <dbReference type="SAM" id="Phobius"/>
    </source>
</evidence>
<proteinExistence type="predicted"/>
<dbReference type="PANTHER" id="PTHR43394">
    <property type="entry name" value="ATP-DEPENDENT PERMEASE MDL1, MITOCHONDRIAL"/>
    <property type="match status" value="1"/>
</dbReference>
<dbReference type="CDD" id="cd18552">
    <property type="entry name" value="ABC_6TM_MsbA_like"/>
    <property type="match status" value="1"/>
</dbReference>
<evidence type="ECO:0000256" key="1">
    <source>
        <dbReference type="ARBA" id="ARBA00004651"/>
    </source>
</evidence>
<comment type="subcellular location">
    <subcellularLocation>
        <location evidence="1">Cell membrane</location>
        <topology evidence="1">Multi-pass membrane protein</topology>
    </subcellularLocation>
</comment>
<keyword evidence="4 11" id="KW-0812">Transmembrane</keyword>
<dbReference type="OrthoDB" id="8554730at2"/>
<dbReference type="InterPro" id="IPR003593">
    <property type="entry name" value="AAA+_ATPase"/>
</dbReference>
<feature type="transmembrane region" description="Helical" evidence="11">
    <location>
        <begin position="295"/>
        <end position="315"/>
    </location>
</feature>
<dbReference type="GO" id="GO:0005524">
    <property type="term" value="F:ATP binding"/>
    <property type="evidence" value="ECO:0007669"/>
    <property type="project" value="UniProtKB-KW"/>
</dbReference>
<dbReference type="InterPro" id="IPR011917">
    <property type="entry name" value="ABC_transpr_lipidA"/>
</dbReference>
<protein>
    <submittedName>
        <fullName evidence="14">Lipid A export permease/ATP-binding protein MsbA</fullName>
    </submittedName>
</protein>
<keyword evidence="5" id="KW-0547">Nucleotide-binding</keyword>
<keyword evidence="9" id="KW-0445">Lipid transport</keyword>